<sequence>MSERRGGRQPQRGRSNAPGQRGSSQYPYPSTHSVISRISAQNRAASRGRGRGRARGQTWIQAQPQGQAQAQAQLSQRRTEYSGQQTNPPLTTASPLFPATTSINPTTIQRVNPLTLRPPTTAPQAQSNLPAAPHTLFVTVTIHTAKCDICNRHNTSILRRCATCGWQICTPCWDARGGDGRHGSRRPFRGDVFNSLGQNQQPSEEASINSNQQRATPAPSRQEEVDDEVETIQAALILESMQFARVLRPRQRRNYQEQQLARPSPIQEETEAESPREDADETESETSQGPRNVAEPSTPSVPASTPSRQLAGPRSASELGLWYLAEAATEILGRDPTEPNNDMAMQDAPPTPTPRGRRGARGTRGRARARVTTRAGNNAAAKATQGHKKPKDDDDRRGSPCGAAGSAPVI</sequence>
<feature type="region of interest" description="Disordered" evidence="1">
    <location>
        <begin position="177"/>
        <end position="227"/>
    </location>
</feature>
<protein>
    <submittedName>
        <fullName evidence="2">Uncharacterized protein</fullName>
    </submittedName>
</protein>
<dbReference type="Proteomes" id="UP000018001">
    <property type="component" value="Unassembled WGS sequence"/>
</dbReference>
<feature type="region of interest" description="Disordered" evidence="1">
    <location>
        <begin position="254"/>
        <end position="314"/>
    </location>
</feature>
<keyword evidence="3" id="KW-1185">Reference proteome</keyword>
<feature type="compositionally biased region" description="Low complexity" evidence="1">
    <location>
        <begin position="55"/>
        <end position="76"/>
    </location>
</feature>
<evidence type="ECO:0000313" key="2">
    <source>
        <dbReference type="EMBL" id="GAD97559.1"/>
    </source>
</evidence>
<dbReference type="OrthoDB" id="4755622at2759"/>
<evidence type="ECO:0000256" key="1">
    <source>
        <dbReference type="SAM" id="MobiDB-lite"/>
    </source>
</evidence>
<dbReference type="HOGENOM" id="CLU_670832_0_0_1"/>
<feature type="compositionally biased region" description="Low complexity" evidence="1">
    <location>
        <begin position="293"/>
        <end position="307"/>
    </location>
</feature>
<name>V5FIG6_BYSSN</name>
<dbReference type="AlphaFoldDB" id="V5FIG6"/>
<accession>V5FIG6</accession>
<proteinExistence type="predicted"/>
<reference evidence="3" key="1">
    <citation type="journal article" date="2014" name="Genome Announc.">
        <title>Draft genome sequence of the formaldehyde-resistant fungus Byssochlamys spectabilis No. 5 (anamorph Paecilomyces variotii No. 5) (NBRC109023).</title>
        <authorList>
            <person name="Oka T."/>
            <person name="Ekino K."/>
            <person name="Fukuda K."/>
            <person name="Nomura Y."/>
        </authorList>
    </citation>
    <scope>NUCLEOTIDE SEQUENCE [LARGE SCALE GENOMIC DNA]</scope>
    <source>
        <strain evidence="3">No. 5 / NBRC 109023</strain>
    </source>
</reference>
<evidence type="ECO:0000313" key="3">
    <source>
        <dbReference type="Proteomes" id="UP000018001"/>
    </source>
</evidence>
<feature type="compositionally biased region" description="Basic residues" evidence="1">
    <location>
        <begin position="355"/>
        <end position="371"/>
    </location>
</feature>
<feature type="compositionally biased region" description="Polar residues" evidence="1">
    <location>
        <begin position="81"/>
        <end position="97"/>
    </location>
</feature>
<dbReference type="eggNOG" id="ENOG502SXED">
    <property type="taxonomic scope" value="Eukaryota"/>
</dbReference>
<feature type="compositionally biased region" description="Low complexity" evidence="1">
    <location>
        <begin position="372"/>
        <end position="381"/>
    </location>
</feature>
<feature type="region of interest" description="Disordered" evidence="1">
    <location>
        <begin position="1"/>
        <end position="97"/>
    </location>
</feature>
<gene>
    <name evidence="2" type="ORF">PVAR5_6237</name>
</gene>
<feature type="region of interest" description="Disordered" evidence="1">
    <location>
        <begin position="332"/>
        <end position="410"/>
    </location>
</feature>
<dbReference type="EMBL" id="BAUL01000205">
    <property type="protein sequence ID" value="GAD97559.1"/>
    <property type="molecule type" value="Genomic_DNA"/>
</dbReference>
<organism evidence="2 3">
    <name type="scientific">Byssochlamys spectabilis (strain No. 5 / NBRC 109023)</name>
    <name type="common">Paecilomyces variotii</name>
    <dbReference type="NCBI Taxonomy" id="1356009"/>
    <lineage>
        <taxon>Eukaryota</taxon>
        <taxon>Fungi</taxon>
        <taxon>Dikarya</taxon>
        <taxon>Ascomycota</taxon>
        <taxon>Pezizomycotina</taxon>
        <taxon>Eurotiomycetes</taxon>
        <taxon>Eurotiomycetidae</taxon>
        <taxon>Eurotiales</taxon>
        <taxon>Thermoascaceae</taxon>
        <taxon>Paecilomyces</taxon>
    </lineage>
</organism>
<dbReference type="InParanoid" id="V5FIG6"/>
<comment type="caution">
    <text evidence="2">The sequence shown here is derived from an EMBL/GenBank/DDBJ whole genome shotgun (WGS) entry which is preliminary data.</text>
</comment>
<feature type="compositionally biased region" description="Polar residues" evidence="1">
    <location>
        <begin position="17"/>
        <end position="42"/>
    </location>
</feature>
<feature type="compositionally biased region" description="Polar residues" evidence="1">
    <location>
        <begin position="195"/>
        <end position="215"/>
    </location>
</feature>
<feature type="compositionally biased region" description="Acidic residues" evidence="1">
    <location>
        <begin position="268"/>
        <end position="284"/>
    </location>
</feature>